<protein>
    <recommendedName>
        <fullName evidence="5">TonB-dependent receptor plug domain-containing protein</fullName>
    </recommendedName>
</protein>
<dbReference type="Gene3D" id="1.20.120.1490">
    <property type="match status" value="1"/>
</dbReference>
<evidence type="ECO:0008006" key="5">
    <source>
        <dbReference type="Google" id="ProtNLM"/>
    </source>
</evidence>
<dbReference type="RefSeq" id="WP_163605638.1">
    <property type="nucleotide sequence ID" value="NZ_JAABOO010000001.1"/>
</dbReference>
<keyword evidence="2" id="KW-0732">Signal</keyword>
<name>A0A6P0UHA2_9FLAO</name>
<dbReference type="EMBL" id="JAABOO010000001">
    <property type="protein sequence ID" value="NER12624.1"/>
    <property type="molecule type" value="Genomic_DNA"/>
</dbReference>
<feature type="coiled-coil region" evidence="1">
    <location>
        <begin position="89"/>
        <end position="116"/>
    </location>
</feature>
<keyword evidence="1" id="KW-0175">Coiled coil</keyword>
<evidence type="ECO:0000256" key="1">
    <source>
        <dbReference type="SAM" id="Coils"/>
    </source>
</evidence>
<gene>
    <name evidence="3" type="ORF">GWK08_04170</name>
</gene>
<keyword evidence="4" id="KW-1185">Reference proteome</keyword>
<evidence type="ECO:0000256" key="2">
    <source>
        <dbReference type="SAM" id="SignalP"/>
    </source>
</evidence>
<comment type="caution">
    <text evidence="3">The sequence shown here is derived from an EMBL/GenBank/DDBJ whole genome shotgun (WGS) entry which is preliminary data.</text>
</comment>
<reference evidence="3 4" key="1">
    <citation type="submission" date="2020-01" db="EMBL/GenBank/DDBJ databases">
        <title>Leptobacterium flavescens.</title>
        <authorList>
            <person name="Wang G."/>
        </authorList>
    </citation>
    <scope>NUCLEOTIDE SEQUENCE [LARGE SCALE GENOMIC DNA]</scope>
    <source>
        <strain evidence="3 4">KCTC 22160</strain>
    </source>
</reference>
<dbReference type="AlphaFoldDB" id="A0A6P0UHA2"/>
<evidence type="ECO:0000313" key="4">
    <source>
        <dbReference type="Proteomes" id="UP000468581"/>
    </source>
</evidence>
<feature type="chain" id="PRO_5026870775" description="TonB-dependent receptor plug domain-containing protein" evidence="2">
    <location>
        <begin position="20"/>
        <end position="221"/>
    </location>
</feature>
<organism evidence="3 4">
    <name type="scientific">Leptobacterium flavescens</name>
    <dbReference type="NCBI Taxonomy" id="472055"/>
    <lineage>
        <taxon>Bacteria</taxon>
        <taxon>Pseudomonadati</taxon>
        <taxon>Bacteroidota</taxon>
        <taxon>Flavobacteriia</taxon>
        <taxon>Flavobacteriales</taxon>
        <taxon>Flavobacteriaceae</taxon>
        <taxon>Leptobacterium</taxon>
    </lineage>
</organism>
<evidence type="ECO:0000313" key="3">
    <source>
        <dbReference type="EMBL" id="NER12624.1"/>
    </source>
</evidence>
<feature type="signal peptide" evidence="2">
    <location>
        <begin position="1"/>
        <end position="19"/>
    </location>
</feature>
<proteinExistence type="predicted"/>
<sequence length="221" mass="25213">MKKLLIIIILLTTGLQAMAQDAFRKDLFSANVVLKYRVEINLSEQKVNTIKKIYDEHTVKFNSLKWDLDAEQLSLNKQLESSRVDEKASLAQMEKVVNLENQLKQLKLKMLIKIKNELTVSQQEKLKELRTDEDLKSKDVVVPVNENPRIMIRGNAGKLNSNPLYVLIDKKGERKISAEDFRILNLKPDRIVSVSVLKGNAAWIKYGSDGKNGVIVIQVKD</sequence>
<dbReference type="Proteomes" id="UP000468581">
    <property type="component" value="Unassembled WGS sequence"/>
</dbReference>
<accession>A0A6P0UHA2</accession>